<name>A0ABP8UQI7_9ACTN</name>
<reference evidence="4" key="1">
    <citation type="journal article" date="2019" name="Int. J. Syst. Evol. Microbiol.">
        <title>The Global Catalogue of Microorganisms (GCM) 10K type strain sequencing project: providing services to taxonomists for standard genome sequencing and annotation.</title>
        <authorList>
            <consortium name="The Broad Institute Genomics Platform"/>
            <consortium name="The Broad Institute Genome Sequencing Center for Infectious Disease"/>
            <person name="Wu L."/>
            <person name="Ma J."/>
        </authorList>
    </citation>
    <scope>NUCLEOTIDE SEQUENCE [LARGE SCALE GENOMIC DNA]</scope>
    <source>
        <strain evidence="4">JCM 17939</strain>
    </source>
</reference>
<evidence type="ECO:0000256" key="1">
    <source>
        <dbReference type="SAM" id="MobiDB-lite"/>
    </source>
</evidence>
<evidence type="ECO:0000313" key="4">
    <source>
        <dbReference type="Proteomes" id="UP001501442"/>
    </source>
</evidence>
<protein>
    <submittedName>
        <fullName evidence="3">Uncharacterized protein</fullName>
    </submittedName>
</protein>
<proteinExistence type="predicted"/>
<feature type="region of interest" description="Disordered" evidence="1">
    <location>
        <begin position="1"/>
        <end position="47"/>
    </location>
</feature>
<dbReference type="RefSeq" id="WP_345438653.1">
    <property type="nucleotide sequence ID" value="NZ_BAABHK010000016.1"/>
</dbReference>
<sequence length="78" mass="7541">MSHDGGGYSGGHHGGFGGHHHGGFGGHHHHHHGADGNGGPGFPIVSAGGGRRGDVRAVVIFVAILAAAALGLLIANSG</sequence>
<accession>A0ABP8UQI7</accession>
<keyword evidence="2" id="KW-0812">Transmembrane</keyword>
<comment type="caution">
    <text evidence="3">The sequence shown here is derived from an EMBL/GenBank/DDBJ whole genome shotgun (WGS) entry which is preliminary data.</text>
</comment>
<keyword evidence="4" id="KW-1185">Reference proteome</keyword>
<keyword evidence="2" id="KW-1133">Transmembrane helix</keyword>
<dbReference type="EMBL" id="BAABHK010000016">
    <property type="protein sequence ID" value="GAA4635705.1"/>
    <property type="molecule type" value="Genomic_DNA"/>
</dbReference>
<dbReference type="Proteomes" id="UP001501442">
    <property type="component" value="Unassembled WGS sequence"/>
</dbReference>
<feature type="compositionally biased region" description="Gly residues" evidence="1">
    <location>
        <begin position="1"/>
        <end position="17"/>
    </location>
</feature>
<evidence type="ECO:0000313" key="3">
    <source>
        <dbReference type="EMBL" id="GAA4635705.1"/>
    </source>
</evidence>
<gene>
    <name evidence="3" type="ORF">GCM10023196_082240</name>
</gene>
<feature type="compositionally biased region" description="Basic residues" evidence="1">
    <location>
        <begin position="18"/>
        <end position="32"/>
    </location>
</feature>
<organism evidence="3 4">
    <name type="scientific">Actinoallomurus vinaceus</name>
    <dbReference type="NCBI Taxonomy" id="1080074"/>
    <lineage>
        <taxon>Bacteria</taxon>
        <taxon>Bacillati</taxon>
        <taxon>Actinomycetota</taxon>
        <taxon>Actinomycetes</taxon>
        <taxon>Streptosporangiales</taxon>
        <taxon>Thermomonosporaceae</taxon>
        <taxon>Actinoallomurus</taxon>
    </lineage>
</organism>
<evidence type="ECO:0000256" key="2">
    <source>
        <dbReference type="SAM" id="Phobius"/>
    </source>
</evidence>
<keyword evidence="2" id="KW-0472">Membrane</keyword>
<feature type="transmembrane region" description="Helical" evidence="2">
    <location>
        <begin position="57"/>
        <end position="75"/>
    </location>
</feature>